<accession>A0A2A4Z4V8</accession>
<dbReference type="PROSITE" id="PS00630">
    <property type="entry name" value="IMP_2"/>
    <property type="match status" value="1"/>
</dbReference>
<dbReference type="InterPro" id="IPR050725">
    <property type="entry name" value="CysQ/Inositol_MonoPase"/>
</dbReference>
<feature type="binding site" evidence="7">
    <location>
        <position position="100"/>
    </location>
    <ligand>
        <name>Mg(2+)</name>
        <dbReference type="ChEBI" id="CHEBI:18420"/>
        <label>1</label>
        <note>catalytic</note>
    </ligand>
</feature>
<dbReference type="GO" id="GO:0000103">
    <property type="term" value="P:sulfate assimilation"/>
    <property type="evidence" value="ECO:0007669"/>
    <property type="project" value="TreeGrafter"/>
</dbReference>
<feature type="binding site" evidence="6">
    <location>
        <position position="103"/>
    </location>
    <ligand>
        <name>Mg(2+)</name>
        <dbReference type="ChEBI" id="CHEBI:18420"/>
        <label>2</label>
    </ligand>
</feature>
<evidence type="ECO:0000256" key="2">
    <source>
        <dbReference type="ARBA" id="ARBA00022475"/>
    </source>
</evidence>
<feature type="binding site" evidence="6">
    <location>
        <position position="77"/>
    </location>
    <ligand>
        <name>Mg(2+)</name>
        <dbReference type="ChEBI" id="CHEBI:18420"/>
        <label>1</label>
    </ligand>
</feature>
<dbReference type="PRINTS" id="PR00377">
    <property type="entry name" value="IMPHPHTASES"/>
</dbReference>
<feature type="binding site" evidence="7">
    <location>
        <position position="239"/>
    </location>
    <ligand>
        <name>Mg(2+)</name>
        <dbReference type="ChEBI" id="CHEBI:18420"/>
        <label>1</label>
        <note>catalytic</note>
    </ligand>
</feature>
<keyword evidence="4 6" id="KW-0378">Hydrolase</keyword>
<dbReference type="InterPro" id="IPR000760">
    <property type="entry name" value="Inositol_monophosphatase-like"/>
</dbReference>
<dbReference type="PANTHER" id="PTHR43028">
    <property type="entry name" value="3'(2'),5'-BISPHOSPHATE NUCLEOTIDASE 1"/>
    <property type="match status" value="1"/>
</dbReference>
<keyword evidence="6 7" id="KW-0460">Magnesium</keyword>
<reference evidence="8" key="2">
    <citation type="journal article" date="2018" name="ISME J.">
        <title>A dynamic microbial community with high functional redundancy inhabits the cold, oxic subseafloor aquifer.</title>
        <authorList>
            <person name="Tully B.J."/>
            <person name="Wheat C.G."/>
            <person name="Glazer B.T."/>
            <person name="Huber J.A."/>
        </authorList>
    </citation>
    <scope>NUCLEOTIDE SEQUENCE</scope>
    <source>
        <strain evidence="8">NORP83</strain>
    </source>
</reference>
<dbReference type="GO" id="GO:0050427">
    <property type="term" value="P:3'-phosphoadenosine 5'-phosphosulfate metabolic process"/>
    <property type="evidence" value="ECO:0007669"/>
    <property type="project" value="TreeGrafter"/>
</dbReference>
<comment type="function">
    <text evidence="6">Converts adenosine-3',5'-bisphosphate (PAP) to AMP.</text>
</comment>
<keyword evidence="5 6" id="KW-0472">Membrane</keyword>
<dbReference type="GO" id="GO:0005886">
    <property type="term" value="C:plasma membrane"/>
    <property type="evidence" value="ECO:0007669"/>
    <property type="project" value="UniProtKB-SubCell"/>
</dbReference>
<keyword evidence="3 6" id="KW-0997">Cell inner membrane</keyword>
<comment type="subcellular location">
    <subcellularLocation>
        <location evidence="6">Cell inner membrane</location>
        <topology evidence="6">Peripheral membrane protein</topology>
        <orientation evidence="6">Cytoplasmic side</orientation>
    </subcellularLocation>
</comment>
<feature type="binding site" evidence="6">
    <location>
        <position position="239"/>
    </location>
    <ligand>
        <name>Mg(2+)</name>
        <dbReference type="ChEBI" id="CHEBI:18420"/>
        <label>2</label>
    </ligand>
</feature>
<dbReference type="GO" id="GO:0046854">
    <property type="term" value="P:phosphatidylinositol phosphate biosynthetic process"/>
    <property type="evidence" value="ECO:0007669"/>
    <property type="project" value="InterPro"/>
</dbReference>
<feature type="binding site" evidence="6">
    <location>
        <position position="239"/>
    </location>
    <ligand>
        <name>substrate</name>
    </ligand>
</feature>
<evidence type="ECO:0000256" key="4">
    <source>
        <dbReference type="ARBA" id="ARBA00022801"/>
    </source>
</evidence>
<reference key="1">
    <citation type="submission" date="2017-08" db="EMBL/GenBank/DDBJ databases">
        <title>A dynamic microbial community with high functional redundancy inhabits the cold, oxic subseafloor aquifer.</title>
        <authorList>
            <person name="Tully B.J."/>
            <person name="Wheat C.G."/>
            <person name="Glazer B.T."/>
            <person name="Huber J.A."/>
        </authorList>
    </citation>
    <scope>NUCLEOTIDE SEQUENCE [LARGE SCALE GENOMIC DNA]</scope>
</reference>
<feature type="binding site" evidence="6">
    <location>
        <begin position="102"/>
        <end position="105"/>
    </location>
    <ligand>
        <name>substrate</name>
    </ligand>
</feature>
<evidence type="ECO:0000256" key="6">
    <source>
        <dbReference type="HAMAP-Rule" id="MF_02095"/>
    </source>
</evidence>
<dbReference type="Gene3D" id="3.30.540.10">
    <property type="entry name" value="Fructose-1,6-Bisphosphatase, subunit A, domain 1"/>
    <property type="match status" value="1"/>
</dbReference>
<evidence type="ECO:0000313" key="8">
    <source>
        <dbReference type="EMBL" id="PCJ02124.1"/>
    </source>
</evidence>
<comment type="catalytic activity">
    <reaction evidence="6">
        <text>adenosine 3',5'-bisphosphate + H2O = AMP + phosphate</text>
        <dbReference type="Rhea" id="RHEA:10040"/>
        <dbReference type="ChEBI" id="CHEBI:15377"/>
        <dbReference type="ChEBI" id="CHEBI:43474"/>
        <dbReference type="ChEBI" id="CHEBI:58343"/>
        <dbReference type="ChEBI" id="CHEBI:456215"/>
        <dbReference type="EC" id="3.1.3.7"/>
    </reaction>
</comment>
<evidence type="ECO:0000256" key="5">
    <source>
        <dbReference type="ARBA" id="ARBA00023136"/>
    </source>
</evidence>
<feature type="binding site" evidence="7">
    <location>
        <position position="102"/>
    </location>
    <ligand>
        <name>Mg(2+)</name>
        <dbReference type="ChEBI" id="CHEBI:18420"/>
        <label>1</label>
        <note>catalytic</note>
    </ligand>
</feature>
<name>A0A2A4Z4V8_9PROT</name>
<evidence type="ECO:0000256" key="7">
    <source>
        <dbReference type="PIRSR" id="PIRSR600760-2"/>
    </source>
</evidence>
<evidence type="ECO:0000256" key="1">
    <source>
        <dbReference type="ARBA" id="ARBA00005289"/>
    </source>
</evidence>
<feature type="binding site" evidence="6">
    <location>
        <position position="100"/>
    </location>
    <ligand>
        <name>Mg(2+)</name>
        <dbReference type="ChEBI" id="CHEBI:18420"/>
        <label>2</label>
    </ligand>
</feature>
<proteinExistence type="inferred from homology"/>
<evidence type="ECO:0000256" key="3">
    <source>
        <dbReference type="ARBA" id="ARBA00022519"/>
    </source>
</evidence>
<feature type="binding site" evidence="6">
    <location>
        <position position="100"/>
    </location>
    <ligand>
        <name>Mg(2+)</name>
        <dbReference type="ChEBI" id="CHEBI:18420"/>
        <label>1</label>
    </ligand>
</feature>
<keyword evidence="2 6" id="KW-1003">Cell membrane</keyword>
<dbReference type="Pfam" id="PF00459">
    <property type="entry name" value="Inositol_P"/>
    <property type="match status" value="1"/>
</dbReference>
<feature type="binding site" evidence="6">
    <location>
        <position position="102"/>
    </location>
    <ligand>
        <name>Mg(2+)</name>
        <dbReference type="ChEBI" id="CHEBI:18420"/>
        <label>1</label>
    </ligand>
</feature>
<dbReference type="GO" id="GO:0000287">
    <property type="term" value="F:magnesium ion binding"/>
    <property type="evidence" value="ECO:0007669"/>
    <property type="project" value="UniProtKB-UniRule"/>
</dbReference>
<protein>
    <recommendedName>
        <fullName evidence="6">3'(2'),5'-bisphosphate nucleotidase CysQ</fullName>
        <ecNumber evidence="6">3.1.3.7</ecNumber>
    </recommendedName>
    <alternativeName>
        <fullName evidence="6">3'(2'),5-bisphosphonucleoside 3'(2')-phosphohydrolase</fullName>
    </alternativeName>
    <alternativeName>
        <fullName evidence="6">3'-phosphoadenosine 5'-phosphate phosphatase</fullName>
        <shortName evidence="6">PAP phosphatase</shortName>
    </alternativeName>
</protein>
<dbReference type="EMBL" id="NVUS01000005">
    <property type="protein sequence ID" value="PCJ02124.1"/>
    <property type="molecule type" value="Genomic_DNA"/>
</dbReference>
<dbReference type="AlphaFoldDB" id="A0A2A4Z4V8"/>
<feature type="binding site" evidence="7">
    <location>
        <position position="103"/>
    </location>
    <ligand>
        <name>Mg(2+)</name>
        <dbReference type="ChEBI" id="CHEBI:18420"/>
        <label>1</label>
        <note>catalytic</note>
    </ligand>
</feature>
<comment type="cofactor">
    <cofactor evidence="6 7">
        <name>Mg(2+)</name>
        <dbReference type="ChEBI" id="CHEBI:18420"/>
    </cofactor>
</comment>
<dbReference type="SUPFAM" id="SSF56655">
    <property type="entry name" value="Carbohydrate phosphatase"/>
    <property type="match status" value="1"/>
</dbReference>
<comment type="similarity">
    <text evidence="1 6">Belongs to the inositol monophosphatase superfamily. CysQ family.</text>
</comment>
<dbReference type="GO" id="GO:0008441">
    <property type="term" value="F:3'(2'),5'-bisphosphate nucleotidase activity"/>
    <property type="evidence" value="ECO:0007669"/>
    <property type="project" value="UniProtKB-UniRule"/>
</dbReference>
<dbReference type="EC" id="3.1.3.7" evidence="6"/>
<comment type="caution">
    <text evidence="8">The sequence shown here is derived from an EMBL/GenBank/DDBJ whole genome shotgun (WGS) entry which is preliminary data.</text>
</comment>
<dbReference type="PANTHER" id="PTHR43028:SF5">
    <property type="entry name" value="3'(2'),5'-BISPHOSPHATE NUCLEOTIDASE 1"/>
    <property type="match status" value="1"/>
</dbReference>
<organism evidence="8">
    <name type="scientific">OCS116 cluster bacterium</name>
    <dbReference type="NCBI Taxonomy" id="2030921"/>
    <lineage>
        <taxon>Bacteria</taxon>
        <taxon>Pseudomonadati</taxon>
        <taxon>Pseudomonadota</taxon>
        <taxon>Alphaproteobacteria</taxon>
        <taxon>OCS116 cluster</taxon>
    </lineage>
</organism>
<dbReference type="NCBIfam" id="TIGR01331">
    <property type="entry name" value="bisphos_cysQ"/>
    <property type="match status" value="1"/>
</dbReference>
<dbReference type="InterPro" id="IPR006240">
    <property type="entry name" value="CysQ"/>
</dbReference>
<dbReference type="Gene3D" id="3.40.190.80">
    <property type="match status" value="1"/>
</dbReference>
<sequence length="280" mass="30882">MYSALFKNKGFIMNQYLQHLSQLAITAGQQIMQIYAKDFEIYTKQDTSPVTEADRLAEDIIVAGLKRITPNIPIIAEEMASEGALPKLSADTDESFYLVDPLDGTKEFIHKRGEFTVNIALIKNHQPVVGIIFAPVLKQLYVADVEQNYAQMFTLNDEFDLSTPLAQKDISAAHTANQPFKILASRSHINAATDAYIQTLRAQHEKVEILNIGSSLKLCLLAAGEADIYPRFGPTMEWDIAAGHAILSAAGGYIKTDAGDDFIYGDQAGEFRNGNFIAYA</sequence>
<feature type="binding site" evidence="7">
    <location>
        <position position="77"/>
    </location>
    <ligand>
        <name>Mg(2+)</name>
        <dbReference type="ChEBI" id="CHEBI:18420"/>
        <label>1</label>
        <note>catalytic</note>
    </ligand>
</feature>
<gene>
    <name evidence="6 8" type="primary">cysQ</name>
    <name evidence="8" type="ORF">COB13_05900</name>
</gene>
<dbReference type="CDD" id="cd01638">
    <property type="entry name" value="CysQ"/>
    <property type="match status" value="1"/>
</dbReference>
<dbReference type="HAMAP" id="MF_02095">
    <property type="entry name" value="CysQ"/>
    <property type="match status" value="1"/>
</dbReference>
<keyword evidence="6 7" id="KW-0479">Metal-binding</keyword>
<feature type="binding site" evidence="6">
    <location>
        <position position="77"/>
    </location>
    <ligand>
        <name>substrate</name>
    </ligand>
</feature>
<dbReference type="InterPro" id="IPR020550">
    <property type="entry name" value="Inositol_monophosphatase_CS"/>
</dbReference>